<keyword evidence="1" id="KW-0812">Transmembrane</keyword>
<evidence type="ECO:0000313" key="3">
    <source>
        <dbReference type="Proteomes" id="UP000018837"/>
    </source>
</evidence>
<keyword evidence="1" id="KW-0472">Membrane</keyword>
<feature type="transmembrane region" description="Helical" evidence="1">
    <location>
        <begin position="44"/>
        <end position="65"/>
    </location>
</feature>
<name>W2C612_9BACT</name>
<proteinExistence type="predicted"/>
<reference evidence="2 3" key="1">
    <citation type="submission" date="2013-11" db="EMBL/GenBank/DDBJ databases">
        <title>Single cell genomics of uncultured Tannerella BU063 (oral taxon 286).</title>
        <authorList>
            <person name="Beall C.J."/>
            <person name="Campbell A.G."/>
            <person name="Griffen A.L."/>
            <person name="Podar M."/>
            <person name="Leys E.J."/>
        </authorList>
    </citation>
    <scope>NUCLEOTIDE SEQUENCE [LARGE SCALE GENOMIC DNA]</scope>
    <source>
        <strain evidence="2">Cell 2</strain>
    </source>
</reference>
<dbReference type="EMBL" id="AYUF01000429">
    <property type="protein sequence ID" value="ETK01891.1"/>
    <property type="molecule type" value="Genomic_DNA"/>
</dbReference>
<gene>
    <name evidence="2" type="ORF">N425_07525</name>
</gene>
<evidence type="ECO:0000256" key="1">
    <source>
        <dbReference type="SAM" id="Phobius"/>
    </source>
</evidence>
<dbReference type="Proteomes" id="UP000018837">
    <property type="component" value="Unassembled WGS sequence"/>
</dbReference>
<protein>
    <submittedName>
        <fullName evidence="2">Uncharacterized protein</fullName>
    </submittedName>
</protein>
<organism evidence="2 3">
    <name type="scientific">Tannerella sp. oral taxon BU063 isolate Cell 2</name>
    <dbReference type="NCBI Taxonomy" id="1411148"/>
    <lineage>
        <taxon>Bacteria</taxon>
        <taxon>Pseudomonadati</taxon>
        <taxon>Bacteroidota</taxon>
        <taxon>Bacteroidia</taxon>
        <taxon>Bacteroidales</taxon>
        <taxon>Tannerellaceae</taxon>
        <taxon>Tannerella</taxon>
    </lineage>
</organism>
<comment type="caution">
    <text evidence="2">The sequence shown here is derived from an EMBL/GenBank/DDBJ whole genome shotgun (WGS) entry which is preliminary data.</text>
</comment>
<keyword evidence="1" id="KW-1133">Transmembrane helix</keyword>
<evidence type="ECO:0000313" key="2">
    <source>
        <dbReference type="EMBL" id="ETK01891.1"/>
    </source>
</evidence>
<sequence length="99" mass="10734">MNSRINMRTITTHRSVGKAALLLFFPAVALLLQSAVTLYLHAVALYIAALVLPMTILPPTALLLYRRYGLPAGVVVKYALVSLVLITLSTLLPLLFSSV</sequence>
<dbReference type="AlphaFoldDB" id="W2C612"/>
<accession>W2C612</accession>
<feature type="transmembrane region" description="Helical" evidence="1">
    <location>
        <begin position="77"/>
        <end position="96"/>
    </location>
</feature>